<sequence>MGCNQHRKELWEKLSVKVLSKFKIMMTTTQLQQHFNNRKKKVAGLDNLEKRYRTLTGGGRDPAFEIGLNKLTEAESSLYQYVKSKVSHQGLSNADTLQLSQGRVLSSESSSEDEEEEEVAVLEEEGGQGYLSTSEDSGVVERPVDEHFVATKKTKRRKAHVSAAEAREKQIILMDLYRNKSISSTTGPA</sequence>
<protein>
    <recommendedName>
        <fullName evidence="4">Regulatory protein zeste</fullName>
    </recommendedName>
</protein>
<keyword evidence="3" id="KW-1185">Reference proteome</keyword>
<reference evidence="3" key="1">
    <citation type="journal article" date="2015" name="Nat. Genet.">
        <title>The genome and transcriptome of the zoonotic hookworm Ancylostoma ceylanicum identify infection-specific gene families.</title>
        <authorList>
            <person name="Schwarz E.M."/>
            <person name="Hu Y."/>
            <person name="Antoshechkin I."/>
            <person name="Miller M.M."/>
            <person name="Sternberg P.W."/>
            <person name="Aroian R.V."/>
        </authorList>
    </citation>
    <scope>NUCLEOTIDE SEQUENCE</scope>
    <source>
        <strain evidence="3">HY135</strain>
    </source>
</reference>
<evidence type="ECO:0008006" key="4">
    <source>
        <dbReference type="Google" id="ProtNLM"/>
    </source>
</evidence>
<proteinExistence type="predicted"/>
<feature type="compositionally biased region" description="Acidic residues" evidence="1">
    <location>
        <begin position="110"/>
        <end position="126"/>
    </location>
</feature>
<dbReference type="OrthoDB" id="10518801at2759"/>
<dbReference type="EMBL" id="JARK01000315">
    <property type="protein sequence ID" value="EYC38454.1"/>
    <property type="molecule type" value="Genomic_DNA"/>
</dbReference>
<name>A0A016WF56_9BILA</name>
<comment type="caution">
    <text evidence="2">The sequence shown here is derived from an EMBL/GenBank/DDBJ whole genome shotgun (WGS) entry which is preliminary data.</text>
</comment>
<evidence type="ECO:0000313" key="2">
    <source>
        <dbReference type="EMBL" id="EYC38454.1"/>
    </source>
</evidence>
<evidence type="ECO:0000313" key="3">
    <source>
        <dbReference type="Proteomes" id="UP000024635"/>
    </source>
</evidence>
<accession>A0A016WF56</accession>
<organism evidence="2 3">
    <name type="scientific">Ancylostoma ceylanicum</name>
    <dbReference type="NCBI Taxonomy" id="53326"/>
    <lineage>
        <taxon>Eukaryota</taxon>
        <taxon>Metazoa</taxon>
        <taxon>Ecdysozoa</taxon>
        <taxon>Nematoda</taxon>
        <taxon>Chromadorea</taxon>
        <taxon>Rhabditida</taxon>
        <taxon>Rhabditina</taxon>
        <taxon>Rhabditomorpha</taxon>
        <taxon>Strongyloidea</taxon>
        <taxon>Ancylostomatidae</taxon>
        <taxon>Ancylostomatinae</taxon>
        <taxon>Ancylostoma</taxon>
    </lineage>
</organism>
<dbReference type="Proteomes" id="UP000024635">
    <property type="component" value="Unassembled WGS sequence"/>
</dbReference>
<gene>
    <name evidence="2" type="primary">Acey_s0715.g1771</name>
    <name evidence="2" type="ORF">Y032_0715g1771</name>
</gene>
<feature type="region of interest" description="Disordered" evidence="1">
    <location>
        <begin position="100"/>
        <end position="144"/>
    </location>
</feature>
<dbReference type="AlphaFoldDB" id="A0A016WF56"/>
<evidence type="ECO:0000256" key="1">
    <source>
        <dbReference type="SAM" id="MobiDB-lite"/>
    </source>
</evidence>